<dbReference type="AlphaFoldDB" id="A0A0F2M4A5"/>
<dbReference type="EMBL" id="AXCR01000010">
    <property type="protein sequence ID" value="KJR83001.1"/>
    <property type="molecule type" value="Genomic_DNA"/>
</dbReference>
<dbReference type="GeneID" id="27666743"/>
<dbReference type="Proteomes" id="UP000033710">
    <property type="component" value="Unassembled WGS sequence"/>
</dbReference>
<evidence type="ECO:0000313" key="2">
    <source>
        <dbReference type="EMBL" id="KJR83001.1"/>
    </source>
</evidence>
<reference evidence="2 3" key="2">
    <citation type="journal article" date="2015" name="Eukaryot. Cell">
        <title>Asexual propagation of a virulent clone complex in a human and feline outbreak of sporotrichosis.</title>
        <authorList>
            <person name="Teixeira Mde M."/>
            <person name="Rodrigues A.M."/>
            <person name="Tsui C.K."/>
            <person name="de Almeida L.G."/>
            <person name="Van Diepeningen A.D."/>
            <person name="van den Ende B.G."/>
            <person name="Fernandes G.F."/>
            <person name="Kano R."/>
            <person name="Hamelin R.C."/>
            <person name="Lopes-Bezerra L.M."/>
            <person name="Vasconcelos A.T."/>
            <person name="de Hoog S."/>
            <person name="de Camargo Z.P."/>
            <person name="Felipe M.S."/>
        </authorList>
    </citation>
    <scope>NUCLEOTIDE SEQUENCE [LARGE SCALE GENOMIC DNA]</scope>
    <source>
        <strain evidence="2 3">1099-18</strain>
    </source>
</reference>
<dbReference type="RefSeq" id="XP_016585677.1">
    <property type="nucleotide sequence ID" value="XM_016731466.1"/>
</dbReference>
<feature type="compositionally biased region" description="Basic and acidic residues" evidence="1">
    <location>
        <begin position="47"/>
        <end position="65"/>
    </location>
</feature>
<proteinExistence type="predicted"/>
<name>A0A0F2M4A5_SPOSC</name>
<sequence>MWLRKVQSLVKLKEVRVPISDLTSSMPKILGTKAKKTNGKGAPATLAEEKKHKHTTPDHLQRTKESLLSQQRYKPDNYDGRPGTVEAGNKIH</sequence>
<evidence type="ECO:0000313" key="3">
    <source>
        <dbReference type="Proteomes" id="UP000033710"/>
    </source>
</evidence>
<protein>
    <submittedName>
        <fullName evidence="2">Uncharacterized protein</fullName>
    </submittedName>
</protein>
<reference evidence="2 3" key="1">
    <citation type="journal article" date="2014" name="BMC Genomics">
        <title>Comparative genomics of the major fungal agents of human and animal Sporotrichosis: Sporothrix schenckii and Sporothrix brasiliensis.</title>
        <authorList>
            <person name="Teixeira M.M."/>
            <person name="de Almeida L.G."/>
            <person name="Kubitschek-Barreira P."/>
            <person name="Alves F.L."/>
            <person name="Kioshima E.S."/>
            <person name="Abadio A.K."/>
            <person name="Fernandes L."/>
            <person name="Derengowski L.S."/>
            <person name="Ferreira K.S."/>
            <person name="Souza R.C."/>
            <person name="Ruiz J.C."/>
            <person name="de Andrade N.C."/>
            <person name="Paes H.C."/>
            <person name="Nicola A.M."/>
            <person name="Albuquerque P."/>
            <person name="Gerber A.L."/>
            <person name="Martins V.P."/>
            <person name="Peconick L.D."/>
            <person name="Neto A.V."/>
            <person name="Chaucanez C.B."/>
            <person name="Silva P.A."/>
            <person name="Cunha O.L."/>
            <person name="de Oliveira F.F."/>
            <person name="dos Santos T.C."/>
            <person name="Barros A.L."/>
            <person name="Soares M.A."/>
            <person name="de Oliveira L.M."/>
            <person name="Marini M.M."/>
            <person name="Villalobos-Duno H."/>
            <person name="Cunha M.M."/>
            <person name="de Hoog S."/>
            <person name="da Silveira J.F."/>
            <person name="Henrissat B."/>
            <person name="Nino-Vega G.A."/>
            <person name="Cisalpino P.S."/>
            <person name="Mora-Montes H.M."/>
            <person name="Almeida S.R."/>
            <person name="Stajich J.E."/>
            <person name="Lopes-Bezerra L.M."/>
            <person name="Vasconcelos A.T."/>
            <person name="Felipe M.S."/>
        </authorList>
    </citation>
    <scope>NUCLEOTIDE SEQUENCE [LARGE SCALE GENOMIC DNA]</scope>
    <source>
        <strain evidence="2 3">1099-18</strain>
    </source>
</reference>
<dbReference type="KEGG" id="ssck:SPSK_04666"/>
<organism evidence="2 3">
    <name type="scientific">Sporothrix schenckii 1099-18</name>
    <dbReference type="NCBI Taxonomy" id="1397361"/>
    <lineage>
        <taxon>Eukaryota</taxon>
        <taxon>Fungi</taxon>
        <taxon>Dikarya</taxon>
        <taxon>Ascomycota</taxon>
        <taxon>Pezizomycotina</taxon>
        <taxon>Sordariomycetes</taxon>
        <taxon>Sordariomycetidae</taxon>
        <taxon>Ophiostomatales</taxon>
        <taxon>Ophiostomataceae</taxon>
        <taxon>Sporothrix</taxon>
    </lineage>
</organism>
<comment type="caution">
    <text evidence="2">The sequence shown here is derived from an EMBL/GenBank/DDBJ whole genome shotgun (WGS) entry which is preliminary data.</text>
</comment>
<dbReference type="VEuPathDB" id="FungiDB:SPSK_04666"/>
<feature type="region of interest" description="Disordered" evidence="1">
    <location>
        <begin position="30"/>
        <end position="92"/>
    </location>
</feature>
<accession>A0A0F2M4A5</accession>
<gene>
    <name evidence="2" type="ORF">SPSK_04666</name>
</gene>
<evidence type="ECO:0000256" key="1">
    <source>
        <dbReference type="SAM" id="MobiDB-lite"/>
    </source>
</evidence>